<dbReference type="AlphaFoldDB" id="A0A0K9PDP4"/>
<dbReference type="PANTHER" id="PTHR47929:SF151">
    <property type="entry name" value="DYW DOMAIN-CONTAINING PROTEIN"/>
    <property type="match status" value="1"/>
</dbReference>
<proteinExistence type="predicted"/>
<organism evidence="1 2">
    <name type="scientific">Zostera marina</name>
    <name type="common">Eelgrass</name>
    <dbReference type="NCBI Taxonomy" id="29655"/>
    <lineage>
        <taxon>Eukaryota</taxon>
        <taxon>Viridiplantae</taxon>
        <taxon>Streptophyta</taxon>
        <taxon>Embryophyta</taxon>
        <taxon>Tracheophyta</taxon>
        <taxon>Spermatophyta</taxon>
        <taxon>Magnoliopsida</taxon>
        <taxon>Liliopsida</taxon>
        <taxon>Zosteraceae</taxon>
        <taxon>Zostera</taxon>
    </lineage>
</organism>
<dbReference type="Proteomes" id="UP000036987">
    <property type="component" value="Unassembled WGS sequence"/>
</dbReference>
<keyword evidence="2" id="KW-1185">Reference proteome</keyword>
<dbReference type="PROSITE" id="PS51257">
    <property type="entry name" value="PROKAR_LIPOPROTEIN"/>
    <property type="match status" value="1"/>
</dbReference>
<evidence type="ECO:0000313" key="1">
    <source>
        <dbReference type="EMBL" id="KMZ67163.1"/>
    </source>
</evidence>
<dbReference type="PANTHER" id="PTHR47929">
    <property type="entry name" value="DYW_DEAMINASE DOMAIN-CONTAINING PROTEIN"/>
    <property type="match status" value="1"/>
</dbReference>
<sequence length="115" mass="12674">MHIQGLRSTSTTISTVLMACSRSSHMYNGKFVHGYILRNKICGHILCAEFIFKEMPKDNVVSWNAIDIFWRMRDSGVQPGIISFASILLTCSQSTALEQGFVCAIELAGNLGLSS</sequence>
<protein>
    <recommendedName>
        <fullName evidence="3">Pentatricopeptide repeat-containing protein</fullName>
    </recommendedName>
</protein>
<dbReference type="EMBL" id="LFYR01000927">
    <property type="protein sequence ID" value="KMZ67163.1"/>
    <property type="molecule type" value="Genomic_DNA"/>
</dbReference>
<dbReference type="InterPro" id="IPR011990">
    <property type="entry name" value="TPR-like_helical_dom_sf"/>
</dbReference>
<comment type="caution">
    <text evidence="1">The sequence shown here is derived from an EMBL/GenBank/DDBJ whole genome shotgun (WGS) entry which is preliminary data.</text>
</comment>
<evidence type="ECO:0000313" key="2">
    <source>
        <dbReference type="Proteomes" id="UP000036987"/>
    </source>
</evidence>
<name>A0A0K9PDP4_ZOSMR</name>
<accession>A0A0K9PDP4</accession>
<gene>
    <name evidence="1" type="ORF">ZOSMA_276G00010</name>
</gene>
<reference evidence="2" key="1">
    <citation type="journal article" date="2016" name="Nature">
        <title>The genome of the seagrass Zostera marina reveals angiosperm adaptation to the sea.</title>
        <authorList>
            <person name="Olsen J.L."/>
            <person name="Rouze P."/>
            <person name="Verhelst B."/>
            <person name="Lin Y.-C."/>
            <person name="Bayer T."/>
            <person name="Collen J."/>
            <person name="Dattolo E."/>
            <person name="De Paoli E."/>
            <person name="Dittami S."/>
            <person name="Maumus F."/>
            <person name="Michel G."/>
            <person name="Kersting A."/>
            <person name="Lauritano C."/>
            <person name="Lohaus R."/>
            <person name="Toepel M."/>
            <person name="Tonon T."/>
            <person name="Vanneste K."/>
            <person name="Amirebrahimi M."/>
            <person name="Brakel J."/>
            <person name="Bostroem C."/>
            <person name="Chovatia M."/>
            <person name="Grimwood J."/>
            <person name="Jenkins J.W."/>
            <person name="Jueterbock A."/>
            <person name="Mraz A."/>
            <person name="Stam W.T."/>
            <person name="Tice H."/>
            <person name="Bornberg-Bauer E."/>
            <person name="Green P.J."/>
            <person name="Pearson G.A."/>
            <person name="Procaccini G."/>
            <person name="Duarte C.M."/>
            <person name="Schmutz J."/>
            <person name="Reusch T.B.H."/>
            <person name="Van de Peer Y."/>
        </authorList>
    </citation>
    <scope>NUCLEOTIDE SEQUENCE [LARGE SCALE GENOMIC DNA]</scope>
    <source>
        <strain evidence="2">cv. Finnish</strain>
    </source>
</reference>
<evidence type="ECO:0008006" key="3">
    <source>
        <dbReference type="Google" id="ProtNLM"/>
    </source>
</evidence>
<dbReference type="Gene3D" id="1.25.40.10">
    <property type="entry name" value="Tetratricopeptide repeat domain"/>
    <property type="match status" value="1"/>
</dbReference>